<feature type="non-terminal residue" evidence="1">
    <location>
        <position position="1"/>
    </location>
</feature>
<dbReference type="Proteomes" id="UP000078492">
    <property type="component" value="Unassembled WGS sequence"/>
</dbReference>
<accession>A0A195DYH4</accession>
<sequence>HAQIPIPITDQCFLGSFSYSGILFILQKDRRKFHDVVDEHVARRDAKTISSSLKNVLGNVRVAFEDDRREGDASYSAIAFGVCLESHENGYTRRERSWLERKLLGSARSREGEDHSEWDVVDDDVVDTRKGENRIKKEEEKGEGANKCGADISFIVIAARVQVQLRFARACSRIGRTAQRLCDRRSRRSPGWHLHEIERPRTARRDPFCQQSSEEEHLFDATSRETCYSKTFKFHKLIHKSTNDLTPRILRRKERIRDLKAAHGRI</sequence>
<name>A0A195DYH4_9HYME</name>
<keyword evidence="2" id="KW-1185">Reference proteome</keyword>
<dbReference type="AlphaFoldDB" id="A0A195DYH4"/>
<organism evidence="1 2">
    <name type="scientific">Trachymyrmex cornetzi</name>
    <dbReference type="NCBI Taxonomy" id="471704"/>
    <lineage>
        <taxon>Eukaryota</taxon>
        <taxon>Metazoa</taxon>
        <taxon>Ecdysozoa</taxon>
        <taxon>Arthropoda</taxon>
        <taxon>Hexapoda</taxon>
        <taxon>Insecta</taxon>
        <taxon>Pterygota</taxon>
        <taxon>Neoptera</taxon>
        <taxon>Endopterygota</taxon>
        <taxon>Hymenoptera</taxon>
        <taxon>Apocrita</taxon>
        <taxon>Aculeata</taxon>
        <taxon>Formicoidea</taxon>
        <taxon>Formicidae</taxon>
        <taxon>Myrmicinae</taxon>
        <taxon>Trachymyrmex</taxon>
    </lineage>
</organism>
<reference evidence="1 2" key="1">
    <citation type="submission" date="2015-09" db="EMBL/GenBank/DDBJ databases">
        <title>Trachymyrmex cornetzi WGS genome.</title>
        <authorList>
            <person name="Nygaard S."/>
            <person name="Hu H."/>
            <person name="Boomsma J."/>
            <person name="Zhang G."/>
        </authorList>
    </citation>
    <scope>NUCLEOTIDE SEQUENCE [LARGE SCALE GENOMIC DNA]</scope>
    <source>
        <strain evidence="1">Tcor2-1</strain>
        <tissue evidence="1">Whole body</tissue>
    </source>
</reference>
<dbReference type="EMBL" id="KQ980066">
    <property type="protein sequence ID" value="KYN17950.1"/>
    <property type="molecule type" value="Genomic_DNA"/>
</dbReference>
<evidence type="ECO:0000313" key="2">
    <source>
        <dbReference type="Proteomes" id="UP000078492"/>
    </source>
</evidence>
<evidence type="ECO:0000313" key="1">
    <source>
        <dbReference type="EMBL" id="KYN17950.1"/>
    </source>
</evidence>
<protein>
    <submittedName>
        <fullName evidence="1">Uncharacterized protein</fullName>
    </submittedName>
</protein>
<gene>
    <name evidence="1" type="ORF">ALC57_09832</name>
</gene>
<proteinExistence type="predicted"/>